<feature type="compositionally biased region" description="Low complexity" evidence="1">
    <location>
        <begin position="210"/>
        <end position="220"/>
    </location>
</feature>
<keyword evidence="3" id="KW-1185">Reference proteome</keyword>
<feature type="compositionally biased region" description="Gly residues" evidence="1">
    <location>
        <begin position="8"/>
        <end position="17"/>
    </location>
</feature>
<protein>
    <submittedName>
        <fullName evidence="2">Uncharacterized protein</fullName>
    </submittedName>
</protein>
<accession>A0A1I3CQI5</accession>
<evidence type="ECO:0000256" key="1">
    <source>
        <dbReference type="SAM" id="MobiDB-lite"/>
    </source>
</evidence>
<dbReference type="Proteomes" id="UP000199377">
    <property type="component" value="Unassembled WGS sequence"/>
</dbReference>
<reference evidence="2 3" key="1">
    <citation type="submission" date="2016-10" db="EMBL/GenBank/DDBJ databases">
        <authorList>
            <person name="de Groot N.N."/>
        </authorList>
    </citation>
    <scope>NUCLEOTIDE SEQUENCE [LARGE SCALE GENOMIC DNA]</scope>
    <source>
        <strain evidence="2 3">CGMCC 1.11030</strain>
    </source>
</reference>
<name>A0A1I3CQI5_9RHOB</name>
<evidence type="ECO:0000313" key="2">
    <source>
        <dbReference type="EMBL" id="SFH76747.1"/>
    </source>
</evidence>
<feature type="compositionally biased region" description="Basic and acidic residues" evidence="1">
    <location>
        <begin position="246"/>
        <end position="257"/>
    </location>
</feature>
<feature type="compositionally biased region" description="Pro residues" evidence="1">
    <location>
        <begin position="140"/>
        <end position="155"/>
    </location>
</feature>
<evidence type="ECO:0000313" key="3">
    <source>
        <dbReference type="Proteomes" id="UP000199377"/>
    </source>
</evidence>
<feature type="compositionally biased region" description="Basic residues" evidence="1">
    <location>
        <begin position="69"/>
        <end position="82"/>
    </location>
</feature>
<feature type="region of interest" description="Disordered" evidence="1">
    <location>
        <begin position="1"/>
        <end position="307"/>
    </location>
</feature>
<sequence>MAARPGAEGTGGDAGGGRRPRPVRCGNAPRDAVGPRRMRPGREVPTSADRPGARRRGGRLNPVRATDPRRRRRSPAERRRRAGRDLAAGDGRGCLETDRSGGAARLHPPPARTAEPTPWSRRQRIRLRSWPMPRRDVPRRPPTAPPHDVTPPRAPRPPRDAERSGRLRRPRLASPPRTLGCFDHAECEDDALVFGSADPDQRSGPPPPAGRQAPCPGAGRPRFRQSKDRAASELGSWEAGKPGSPEARKPGSPEARKPGRRKPSRLAIPPLPGQEKGRSPCRRPARTAASRLVRSQGPRSLCFRGIG</sequence>
<dbReference type="EMBL" id="FOQH01000002">
    <property type="protein sequence ID" value="SFH76747.1"/>
    <property type="molecule type" value="Genomic_DNA"/>
</dbReference>
<organism evidence="2 3">
    <name type="scientific">Albimonas pacifica</name>
    <dbReference type="NCBI Taxonomy" id="1114924"/>
    <lineage>
        <taxon>Bacteria</taxon>
        <taxon>Pseudomonadati</taxon>
        <taxon>Pseudomonadota</taxon>
        <taxon>Alphaproteobacteria</taxon>
        <taxon>Rhodobacterales</taxon>
        <taxon>Paracoccaceae</taxon>
        <taxon>Albimonas</taxon>
    </lineage>
</organism>
<dbReference type="AlphaFoldDB" id="A0A1I3CQI5"/>
<gene>
    <name evidence="2" type="ORF">SAMN05216258_102146</name>
</gene>
<proteinExistence type="predicted"/>